<proteinExistence type="predicted"/>
<dbReference type="OrthoDB" id="2734587at2"/>
<keyword evidence="1" id="KW-1133">Transmembrane helix</keyword>
<sequence length="163" mass="17728">MVYAGICGGLLFGIAGWYWYFGRHAAGGSKGRDEVLTYMSDKARSVSWYFTLAALLGLMLLEILDLSMGTMPSLGILLFAHLGSWGLTSILLHARMTRDPDDPVTGKMALVQGFAVGGAILILFAIISILKADWRFLLAAILPVMLGAMIMITNSKRQKGERT</sequence>
<dbReference type="Proteomes" id="UP000092024">
    <property type="component" value="Unassembled WGS sequence"/>
</dbReference>
<dbReference type="AlphaFoldDB" id="A0A1A5YLM6"/>
<organism evidence="2 3">
    <name type="scientific">Paenibacillus oryzae</name>
    <dbReference type="NCBI Taxonomy" id="1844972"/>
    <lineage>
        <taxon>Bacteria</taxon>
        <taxon>Bacillati</taxon>
        <taxon>Bacillota</taxon>
        <taxon>Bacilli</taxon>
        <taxon>Bacillales</taxon>
        <taxon>Paenibacillaceae</taxon>
        <taxon>Paenibacillus</taxon>
    </lineage>
</organism>
<feature type="transmembrane region" description="Helical" evidence="1">
    <location>
        <begin position="46"/>
        <end position="64"/>
    </location>
</feature>
<keyword evidence="3" id="KW-1185">Reference proteome</keyword>
<evidence type="ECO:0000313" key="2">
    <source>
        <dbReference type="EMBL" id="OBR66517.1"/>
    </source>
</evidence>
<evidence type="ECO:0000313" key="3">
    <source>
        <dbReference type="Proteomes" id="UP000092024"/>
    </source>
</evidence>
<dbReference type="RefSeq" id="WP_068681768.1">
    <property type="nucleotide sequence ID" value="NZ_LYPA01000046.1"/>
</dbReference>
<name>A0A1A5YLM6_9BACL</name>
<feature type="transmembrane region" description="Helical" evidence="1">
    <location>
        <begin position="136"/>
        <end position="153"/>
    </location>
</feature>
<protein>
    <submittedName>
        <fullName evidence="2">Uncharacterized protein</fullName>
    </submittedName>
</protein>
<accession>A0A1A5YLM6</accession>
<feature type="transmembrane region" description="Helical" evidence="1">
    <location>
        <begin position="76"/>
        <end position="96"/>
    </location>
</feature>
<gene>
    <name evidence="2" type="ORF">A7K91_03475</name>
</gene>
<reference evidence="2 3" key="1">
    <citation type="submission" date="2016-05" db="EMBL/GenBank/DDBJ databases">
        <title>Paenibacillus oryzae. sp. nov., isolated from the rice root.</title>
        <authorList>
            <person name="Zhang J."/>
            <person name="Zhang X."/>
        </authorList>
    </citation>
    <scope>NUCLEOTIDE SEQUENCE [LARGE SCALE GENOMIC DNA]</scope>
    <source>
        <strain evidence="2 3">1DrF-4</strain>
    </source>
</reference>
<keyword evidence="1" id="KW-0472">Membrane</keyword>
<comment type="caution">
    <text evidence="2">The sequence shown here is derived from an EMBL/GenBank/DDBJ whole genome shotgun (WGS) entry which is preliminary data.</text>
</comment>
<feature type="transmembrane region" description="Helical" evidence="1">
    <location>
        <begin position="108"/>
        <end position="130"/>
    </location>
</feature>
<evidence type="ECO:0000256" key="1">
    <source>
        <dbReference type="SAM" id="Phobius"/>
    </source>
</evidence>
<dbReference type="EMBL" id="LYPA01000046">
    <property type="protein sequence ID" value="OBR66517.1"/>
    <property type="molecule type" value="Genomic_DNA"/>
</dbReference>
<keyword evidence="1" id="KW-0812">Transmembrane</keyword>